<dbReference type="Proteomes" id="UP000010798">
    <property type="component" value="Chromosome"/>
</dbReference>
<keyword evidence="3" id="KW-1185">Reference proteome</keyword>
<dbReference type="Pfam" id="PF04015">
    <property type="entry name" value="DUF362"/>
    <property type="match status" value="1"/>
</dbReference>
<accession>L0DN59</accession>
<feature type="domain" description="DUF362" evidence="1">
    <location>
        <begin position="38"/>
        <end position="298"/>
    </location>
</feature>
<proteinExistence type="predicted"/>
<dbReference type="HOGENOM" id="CLU_651772_0_0_0"/>
<organism evidence="2 3">
    <name type="scientific">Singulisphaera acidiphila (strain ATCC BAA-1392 / DSM 18658 / VKM B-2454 / MOB10)</name>
    <dbReference type="NCBI Taxonomy" id="886293"/>
    <lineage>
        <taxon>Bacteria</taxon>
        <taxon>Pseudomonadati</taxon>
        <taxon>Planctomycetota</taxon>
        <taxon>Planctomycetia</taxon>
        <taxon>Isosphaerales</taxon>
        <taxon>Isosphaeraceae</taxon>
        <taxon>Singulisphaera</taxon>
    </lineage>
</organism>
<protein>
    <recommendedName>
        <fullName evidence="1">DUF362 domain-containing protein</fullName>
    </recommendedName>
</protein>
<dbReference type="KEGG" id="saci:Sinac_6612"/>
<dbReference type="OrthoDB" id="263580at2"/>
<dbReference type="InterPro" id="IPR007160">
    <property type="entry name" value="DUF362"/>
</dbReference>
<reference evidence="2 3" key="1">
    <citation type="submission" date="2012-02" db="EMBL/GenBank/DDBJ databases">
        <title>Complete sequence of chromosome of Singulisphaera acidiphila DSM 18658.</title>
        <authorList>
            <consortium name="US DOE Joint Genome Institute (JGI-PGF)"/>
            <person name="Lucas S."/>
            <person name="Copeland A."/>
            <person name="Lapidus A."/>
            <person name="Glavina del Rio T."/>
            <person name="Dalin E."/>
            <person name="Tice H."/>
            <person name="Bruce D."/>
            <person name="Goodwin L."/>
            <person name="Pitluck S."/>
            <person name="Peters L."/>
            <person name="Ovchinnikova G."/>
            <person name="Chertkov O."/>
            <person name="Kyrpides N."/>
            <person name="Mavromatis K."/>
            <person name="Ivanova N."/>
            <person name="Brettin T."/>
            <person name="Detter J.C."/>
            <person name="Han C."/>
            <person name="Larimer F."/>
            <person name="Land M."/>
            <person name="Hauser L."/>
            <person name="Markowitz V."/>
            <person name="Cheng J.-F."/>
            <person name="Hugenholtz P."/>
            <person name="Woyke T."/>
            <person name="Wu D."/>
            <person name="Tindall B."/>
            <person name="Pomrenke H."/>
            <person name="Brambilla E."/>
            <person name="Klenk H.-P."/>
            <person name="Eisen J.A."/>
        </authorList>
    </citation>
    <scope>NUCLEOTIDE SEQUENCE [LARGE SCALE GENOMIC DNA]</scope>
    <source>
        <strain evidence="3">ATCC BAA-1392 / DSM 18658 / VKM B-2454 / MOB10</strain>
    </source>
</reference>
<dbReference type="EMBL" id="CP003364">
    <property type="protein sequence ID" value="AGA30687.1"/>
    <property type="molecule type" value="Genomic_DNA"/>
</dbReference>
<dbReference type="AlphaFoldDB" id="L0DN59"/>
<evidence type="ECO:0000259" key="1">
    <source>
        <dbReference type="Pfam" id="PF04015"/>
    </source>
</evidence>
<gene>
    <name evidence="2" type="ordered locus">Sinac_6612</name>
</gene>
<dbReference type="RefSeq" id="WP_015249769.1">
    <property type="nucleotide sequence ID" value="NC_019892.1"/>
</dbReference>
<evidence type="ECO:0000313" key="2">
    <source>
        <dbReference type="EMBL" id="AGA30687.1"/>
    </source>
</evidence>
<dbReference type="eggNOG" id="COG2006">
    <property type="taxonomic scope" value="Bacteria"/>
</dbReference>
<evidence type="ECO:0000313" key="3">
    <source>
        <dbReference type="Proteomes" id="UP000010798"/>
    </source>
</evidence>
<name>L0DN59_SINAD</name>
<dbReference type="STRING" id="886293.Sinac_6612"/>
<sequence>MDKTVNVAVVRSDNRRGAAAQALALVADDLRACVTPEVLVKPNLVSHQNQLPSTHADILSATLDSLFASGARHATVAEGASDATAGFVRFGYHRETFGRPVDFLDLNRDENEWKPIELIGVDGCTRVARLSRTIDESTCRVSLALAKTHVTAMVTFSLKNMLSSIHLADRIMMHGHAAGGNGYRGWKKMVVDFLKQDNVVVNRLTRLMGRVKNARTILRGLAGRDTFESLSAADLAYLHSVEAMNRNLVALARRVKPHISVVDAFTAMHREGPKHGTPVRLGTVIAGTDAVAVDAVAAAVMGFDPLQIGYLRYAQEAGLGVADLSAINVVGDPIDQVKRPLVPHSNHVVQRHWDRLSASVYRGPHSRVSCPGKVVSS</sequence>